<organism evidence="1 2">
    <name type="scientific">Penicillium polonicum</name>
    <dbReference type="NCBI Taxonomy" id="60169"/>
    <lineage>
        <taxon>Eukaryota</taxon>
        <taxon>Fungi</taxon>
        <taxon>Dikarya</taxon>
        <taxon>Ascomycota</taxon>
        <taxon>Pezizomycotina</taxon>
        <taxon>Eurotiomycetes</taxon>
        <taxon>Eurotiomycetidae</taxon>
        <taxon>Eurotiales</taxon>
        <taxon>Aspergillaceae</taxon>
        <taxon>Penicillium</taxon>
    </lineage>
</organism>
<sequence length="215" mass="23778">MFCVNRGNINWRIPGRTNTEPLSLFEQSSPHILFFTISYSLINMKTSLVLSVLAALCQSAFSLEEGSYTIGSSLESNEVLTQSGIGAALTFYAKRDGEFSQTWRFTPSSDSQRDFLIADPAGNFINCGDEAGSPCIVGSAKEVYTAELVGDNSYQLVAKKSGYFLRTEGDDLQLAEWDQSPNEVFVLEPAQYYAYKLLIPFMISSQACLEYTSLI</sequence>
<proteinExistence type="predicted"/>
<accession>A0A1V6NQF9</accession>
<dbReference type="InterPro" id="IPR035992">
    <property type="entry name" value="Ricin_B-like_lectins"/>
</dbReference>
<evidence type="ECO:0000313" key="2">
    <source>
        <dbReference type="Proteomes" id="UP000191408"/>
    </source>
</evidence>
<keyword evidence="2" id="KW-1185">Reference proteome</keyword>
<name>A0A1V6NQF9_PENPO</name>
<dbReference type="SUPFAM" id="SSF50370">
    <property type="entry name" value="Ricin B-like lectins"/>
    <property type="match status" value="1"/>
</dbReference>
<reference evidence="2" key="1">
    <citation type="journal article" date="2017" name="Nat. Microbiol.">
        <title>Global analysis of biosynthetic gene clusters reveals vast potential of secondary metabolite production in Penicillium species.</title>
        <authorList>
            <person name="Nielsen J.C."/>
            <person name="Grijseels S."/>
            <person name="Prigent S."/>
            <person name="Ji B."/>
            <person name="Dainat J."/>
            <person name="Nielsen K.F."/>
            <person name="Frisvad J.C."/>
            <person name="Workman M."/>
            <person name="Nielsen J."/>
        </authorList>
    </citation>
    <scope>NUCLEOTIDE SEQUENCE [LARGE SCALE GENOMIC DNA]</scope>
    <source>
        <strain evidence="2">IBT 4502</strain>
    </source>
</reference>
<dbReference type="Gene3D" id="2.80.10.50">
    <property type="match status" value="1"/>
</dbReference>
<gene>
    <name evidence="1" type="ORF">PENPOL_c004G03790</name>
</gene>
<protein>
    <recommendedName>
        <fullName evidence="3">Ricin B lectin domain-containing protein</fullName>
    </recommendedName>
</protein>
<dbReference type="AlphaFoldDB" id="A0A1V6NQF9"/>
<evidence type="ECO:0000313" key="1">
    <source>
        <dbReference type="EMBL" id="OQD66943.1"/>
    </source>
</evidence>
<dbReference type="CDD" id="cd00161">
    <property type="entry name" value="beta-trefoil_Ricin-like"/>
    <property type="match status" value="1"/>
</dbReference>
<dbReference type="Proteomes" id="UP000191408">
    <property type="component" value="Unassembled WGS sequence"/>
</dbReference>
<dbReference type="OrthoDB" id="4490284at2759"/>
<dbReference type="EMBL" id="MDYM01000004">
    <property type="protein sequence ID" value="OQD66943.1"/>
    <property type="molecule type" value="Genomic_DNA"/>
</dbReference>
<comment type="caution">
    <text evidence="1">The sequence shown here is derived from an EMBL/GenBank/DDBJ whole genome shotgun (WGS) entry which is preliminary data.</text>
</comment>
<evidence type="ECO:0008006" key="3">
    <source>
        <dbReference type="Google" id="ProtNLM"/>
    </source>
</evidence>